<dbReference type="InterPro" id="IPR008816">
    <property type="entry name" value="Gly_zipper_2TM_dom"/>
</dbReference>
<dbReference type="AlphaFoldDB" id="A0A5N1IPL2"/>
<gene>
    <name evidence="4" type="ORF">F0P94_12915</name>
</gene>
<sequence>MKKGNYIFSLVLMFSLILTNVLQAQDQPKKKWSPVAKGAVIGAGTGAAAGAIINKKNRVAGGIVGGVVGGAVGAGVGKVIQNKQEKKAAEEQQRMQQLEQVAVANNPEPTYSSGSTRSYASSSKKTYKAKKAPVTNRVAAPEEPVAVQPAYMQNGWILNDGAGDPSVAYSNSEYKRKSW</sequence>
<dbReference type="RefSeq" id="WP_150904318.1">
    <property type="nucleotide sequence ID" value="NZ_VTWT01000007.1"/>
</dbReference>
<keyword evidence="2" id="KW-0732">Signal</keyword>
<feature type="region of interest" description="Disordered" evidence="1">
    <location>
        <begin position="160"/>
        <end position="179"/>
    </location>
</feature>
<keyword evidence="5" id="KW-1185">Reference proteome</keyword>
<feature type="signal peptide" evidence="2">
    <location>
        <begin position="1"/>
        <end position="24"/>
    </location>
</feature>
<evidence type="ECO:0000313" key="4">
    <source>
        <dbReference type="EMBL" id="KAA9331708.1"/>
    </source>
</evidence>
<evidence type="ECO:0000256" key="1">
    <source>
        <dbReference type="SAM" id="MobiDB-lite"/>
    </source>
</evidence>
<feature type="chain" id="PRO_5024999982" description="Glycine zipper 2TM domain-containing protein" evidence="2">
    <location>
        <begin position="25"/>
        <end position="179"/>
    </location>
</feature>
<feature type="domain" description="Glycine zipper 2TM" evidence="3">
    <location>
        <begin position="38"/>
        <end position="77"/>
    </location>
</feature>
<evidence type="ECO:0000256" key="2">
    <source>
        <dbReference type="SAM" id="SignalP"/>
    </source>
</evidence>
<feature type="region of interest" description="Disordered" evidence="1">
    <location>
        <begin position="102"/>
        <end position="141"/>
    </location>
</feature>
<dbReference type="Pfam" id="PF05433">
    <property type="entry name" value="Rick_17kDa_Anti"/>
    <property type="match status" value="1"/>
</dbReference>
<reference evidence="4 5" key="1">
    <citation type="submission" date="2019-09" db="EMBL/GenBank/DDBJ databases">
        <title>Genome sequence of Adhaeribacter sp. M2.</title>
        <authorList>
            <person name="Srinivasan S."/>
        </authorList>
    </citation>
    <scope>NUCLEOTIDE SEQUENCE [LARGE SCALE GENOMIC DNA]</scope>
    <source>
        <strain evidence="4 5">M2</strain>
    </source>
</reference>
<comment type="caution">
    <text evidence="4">The sequence shown here is derived from an EMBL/GenBank/DDBJ whole genome shotgun (WGS) entry which is preliminary data.</text>
</comment>
<proteinExistence type="predicted"/>
<dbReference type="Proteomes" id="UP000326570">
    <property type="component" value="Unassembled WGS sequence"/>
</dbReference>
<feature type="compositionally biased region" description="Low complexity" evidence="1">
    <location>
        <begin position="110"/>
        <end position="124"/>
    </location>
</feature>
<accession>A0A5N1IPL2</accession>
<protein>
    <recommendedName>
        <fullName evidence="3">Glycine zipper 2TM domain-containing protein</fullName>
    </recommendedName>
</protein>
<dbReference type="EMBL" id="VTWT01000007">
    <property type="protein sequence ID" value="KAA9331708.1"/>
    <property type="molecule type" value="Genomic_DNA"/>
</dbReference>
<name>A0A5N1IPL2_9BACT</name>
<organism evidence="4 5">
    <name type="scientific">Adhaeribacter soli</name>
    <dbReference type="NCBI Taxonomy" id="2607655"/>
    <lineage>
        <taxon>Bacteria</taxon>
        <taxon>Pseudomonadati</taxon>
        <taxon>Bacteroidota</taxon>
        <taxon>Cytophagia</taxon>
        <taxon>Cytophagales</taxon>
        <taxon>Hymenobacteraceae</taxon>
        <taxon>Adhaeribacter</taxon>
    </lineage>
</organism>
<evidence type="ECO:0000313" key="5">
    <source>
        <dbReference type="Proteomes" id="UP000326570"/>
    </source>
</evidence>
<evidence type="ECO:0000259" key="3">
    <source>
        <dbReference type="Pfam" id="PF05433"/>
    </source>
</evidence>